<dbReference type="RefSeq" id="WP_150975635.1">
    <property type="nucleotide sequence ID" value="NZ_SRLN01000012.1"/>
</dbReference>
<evidence type="ECO:0000313" key="2">
    <source>
        <dbReference type="Proteomes" id="UP000325636"/>
    </source>
</evidence>
<evidence type="ECO:0000313" key="1">
    <source>
        <dbReference type="EMBL" id="KAB0240098.1"/>
    </source>
</evidence>
<dbReference type="GO" id="GO:0005509">
    <property type="term" value="F:calcium ion binding"/>
    <property type="evidence" value="ECO:0007669"/>
    <property type="project" value="InterPro"/>
</dbReference>
<dbReference type="InterPro" id="IPR001343">
    <property type="entry name" value="Hemolysn_Ca-bd"/>
</dbReference>
<sequence length="293" mass="30202">MAVFFGTIFNDNIVGTIFNDTFVGSNGNDRFNGGSGFDTADYSNLRTFFGAPQSITILPTGGILKGSLGSDQLTSVERIIANPFASNNLIDASTAAAPSFIDVDLSTSRLTVRNVPFLGTLNFTVNNFDDVSGTNQNDLIRGDSQNNRLRGNGGNDTLVGGAGADTLTGGTGTNTFIYNSRFEGVDLITDFISIDRIHLRSSGFAGLSLGSLAASRYGEGNSLVAAAAAAFSAGASSSAAILSVGTAAGVQVWYTNNAFNTAVFGTGANLLATLSSTFTNLATVNQSNFSVIA</sequence>
<proteinExistence type="predicted"/>
<dbReference type="InterPro" id="IPR011049">
    <property type="entry name" value="Serralysin-like_metalloprot_C"/>
</dbReference>
<dbReference type="EMBL" id="SRLN01000012">
    <property type="protein sequence ID" value="KAB0240098.1"/>
    <property type="molecule type" value="Genomic_DNA"/>
</dbReference>
<dbReference type="Gene3D" id="2.150.10.10">
    <property type="entry name" value="Serralysin-like metalloprotease, C-terminal"/>
    <property type="match status" value="1"/>
</dbReference>
<comment type="caution">
    <text evidence="1">The sequence shown here is derived from an EMBL/GenBank/DDBJ whole genome shotgun (WGS) entry which is preliminary data.</text>
</comment>
<dbReference type="PRINTS" id="PR00313">
    <property type="entry name" value="CABNDNGRPT"/>
</dbReference>
<name>A0A5J5LRQ6_MICAE</name>
<reference evidence="2" key="1">
    <citation type="submission" date="2019-04" db="EMBL/GenBank/DDBJ databases">
        <title>Microviridin 1777: A Toxic Chymotrypsin Inhibitor Discovered by a Metabologenomic Approach.</title>
        <authorList>
            <person name="Sieber S."/>
            <person name="Grendelmeier S.M."/>
            <person name="Harris L.A."/>
            <person name="Mitchell D.A."/>
            <person name="Gademann K."/>
        </authorList>
    </citation>
    <scope>NUCLEOTIDE SEQUENCE [LARGE SCALE GENOMIC DNA]</scope>
    <source>
        <strain evidence="2">EAWAG127a</strain>
    </source>
</reference>
<protein>
    <submittedName>
        <fullName evidence="1">Hemolysin</fullName>
    </submittedName>
</protein>
<organism evidence="1 2">
    <name type="scientific">Microcystis aeruginosa EAWAG127a</name>
    <dbReference type="NCBI Taxonomy" id="2529855"/>
    <lineage>
        <taxon>Bacteria</taxon>
        <taxon>Bacillati</taxon>
        <taxon>Cyanobacteriota</taxon>
        <taxon>Cyanophyceae</taxon>
        <taxon>Oscillatoriophycideae</taxon>
        <taxon>Chroococcales</taxon>
        <taxon>Microcystaceae</taxon>
        <taxon>Microcystis</taxon>
    </lineage>
</organism>
<dbReference type="Proteomes" id="UP000325636">
    <property type="component" value="Unassembled WGS sequence"/>
</dbReference>
<gene>
    <name evidence="1" type="ORF">EZJ55_05340</name>
</gene>
<dbReference type="Pfam" id="PF00353">
    <property type="entry name" value="HemolysinCabind"/>
    <property type="match status" value="2"/>
</dbReference>
<dbReference type="SUPFAM" id="SSF51120">
    <property type="entry name" value="beta-Roll"/>
    <property type="match status" value="1"/>
</dbReference>
<accession>A0A5J5LRQ6</accession>
<dbReference type="AlphaFoldDB" id="A0A5J5LRQ6"/>